<gene>
    <name evidence="3" type="ORF">MCOS_LOCUS1703</name>
</gene>
<dbReference type="PANTHER" id="PTHR28626">
    <property type="entry name" value="SRR1-LIKE PROTEIN"/>
    <property type="match status" value="1"/>
</dbReference>
<organism evidence="5">
    <name type="scientific">Mesocestoides corti</name>
    <name type="common">Flatworm</name>
    <dbReference type="NCBI Taxonomy" id="53468"/>
    <lineage>
        <taxon>Eukaryota</taxon>
        <taxon>Metazoa</taxon>
        <taxon>Spiralia</taxon>
        <taxon>Lophotrochozoa</taxon>
        <taxon>Platyhelminthes</taxon>
        <taxon>Cestoda</taxon>
        <taxon>Eucestoda</taxon>
        <taxon>Cyclophyllidea</taxon>
        <taxon>Mesocestoididae</taxon>
        <taxon>Mesocestoides</taxon>
    </lineage>
</organism>
<dbReference type="InterPro" id="IPR012942">
    <property type="entry name" value="SRR1-like"/>
</dbReference>
<evidence type="ECO:0000313" key="4">
    <source>
        <dbReference type="Proteomes" id="UP000267029"/>
    </source>
</evidence>
<dbReference type="InterPro" id="IPR040044">
    <property type="entry name" value="SRR1L"/>
</dbReference>
<dbReference type="AlphaFoldDB" id="A0A0R3U4V6"/>
<dbReference type="WBParaSite" id="MCOS_0000170201-mRNA-1">
    <property type="protein sequence ID" value="MCOS_0000170201-mRNA-1"/>
    <property type="gene ID" value="MCOS_0000170201"/>
</dbReference>
<feature type="domain" description="SRR1-like" evidence="2">
    <location>
        <begin position="105"/>
        <end position="235"/>
    </location>
</feature>
<accession>A0A0R3U4V6</accession>
<comment type="similarity">
    <text evidence="1">Belongs to the SRR1 family.</text>
</comment>
<evidence type="ECO:0000256" key="1">
    <source>
        <dbReference type="ARBA" id="ARBA00009856"/>
    </source>
</evidence>
<dbReference type="OrthoDB" id="551431at2759"/>
<dbReference type="PANTHER" id="PTHR28626:SF3">
    <property type="entry name" value="SRR1-LIKE PROTEIN"/>
    <property type="match status" value="1"/>
</dbReference>
<evidence type="ECO:0000313" key="3">
    <source>
        <dbReference type="EMBL" id="VDD75700.1"/>
    </source>
</evidence>
<reference evidence="3 4" key="2">
    <citation type="submission" date="2018-10" db="EMBL/GenBank/DDBJ databases">
        <authorList>
            <consortium name="Pathogen Informatics"/>
        </authorList>
    </citation>
    <scope>NUCLEOTIDE SEQUENCE [LARGE SCALE GENOMIC DNA]</scope>
</reference>
<dbReference type="Proteomes" id="UP000267029">
    <property type="component" value="Unassembled WGS sequence"/>
</dbReference>
<dbReference type="GO" id="GO:0005737">
    <property type="term" value="C:cytoplasm"/>
    <property type="evidence" value="ECO:0007669"/>
    <property type="project" value="TreeGrafter"/>
</dbReference>
<reference evidence="5" key="1">
    <citation type="submission" date="2017-02" db="UniProtKB">
        <authorList>
            <consortium name="WormBaseParasite"/>
        </authorList>
    </citation>
    <scope>IDENTIFICATION</scope>
</reference>
<dbReference type="EMBL" id="UXSR01000231">
    <property type="protein sequence ID" value="VDD75700.1"/>
    <property type="molecule type" value="Genomic_DNA"/>
</dbReference>
<evidence type="ECO:0000259" key="2">
    <source>
        <dbReference type="Pfam" id="PF07985"/>
    </source>
</evidence>
<dbReference type="GO" id="GO:0005634">
    <property type="term" value="C:nucleus"/>
    <property type="evidence" value="ECO:0007669"/>
    <property type="project" value="TreeGrafter"/>
</dbReference>
<sequence>MRTKTITKTTSLQPSLSEDEDGEWNCALSKGMRRRLKATGRTSPLSVRLPVPKNSEKKPRTLLYLPDDSPSALKAKFGAALAQFLPSEGSASFVARVLSELRARIRPSAKILCLGLGNPAVDSSSLRQLAFLTALVEASDGIFAPARTFIYDPVLKITSRDFIRRQGFRVLSSNLEGHYHLPRDQSTFVFLPHCPLALAEGLVSCNWHREVLNQLTFLSCPLKPRNADNEVPHLAFLQPFRNRASLKTERDFEGLRLEWFYLPPEVNLVPASASSQSTIPSGDLLTFDNVSSFIDGCDAQTIDGLV</sequence>
<protein>
    <submittedName>
        <fullName evidence="5">SRR1 domain-containing protein</fullName>
    </submittedName>
</protein>
<keyword evidence="4" id="KW-1185">Reference proteome</keyword>
<dbReference type="Pfam" id="PF07985">
    <property type="entry name" value="SRR1"/>
    <property type="match status" value="1"/>
</dbReference>
<name>A0A0R3U4V6_MESCO</name>
<proteinExistence type="inferred from homology"/>
<evidence type="ECO:0000313" key="5">
    <source>
        <dbReference type="WBParaSite" id="MCOS_0000170201-mRNA-1"/>
    </source>
</evidence>